<feature type="compositionally biased region" description="Low complexity" evidence="1">
    <location>
        <begin position="233"/>
        <end position="275"/>
    </location>
</feature>
<gene>
    <name evidence="2" type="ORF">ALEPTO_LOCUS845</name>
</gene>
<evidence type="ECO:0000313" key="3">
    <source>
        <dbReference type="Proteomes" id="UP000789508"/>
    </source>
</evidence>
<dbReference type="OrthoDB" id="2418712at2759"/>
<proteinExistence type="predicted"/>
<dbReference type="EMBL" id="CAJVPS010000075">
    <property type="protein sequence ID" value="CAG8448470.1"/>
    <property type="molecule type" value="Genomic_DNA"/>
</dbReference>
<name>A0A9N8YRQ7_9GLOM</name>
<keyword evidence="3" id="KW-1185">Reference proteome</keyword>
<evidence type="ECO:0000313" key="2">
    <source>
        <dbReference type="EMBL" id="CAG8448470.1"/>
    </source>
</evidence>
<accession>A0A9N8YRQ7</accession>
<organism evidence="2 3">
    <name type="scientific">Ambispora leptoticha</name>
    <dbReference type="NCBI Taxonomy" id="144679"/>
    <lineage>
        <taxon>Eukaryota</taxon>
        <taxon>Fungi</taxon>
        <taxon>Fungi incertae sedis</taxon>
        <taxon>Mucoromycota</taxon>
        <taxon>Glomeromycotina</taxon>
        <taxon>Glomeromycetes</taxon>
        <taxon>Archaeosporales</taxon>
        <taxon>Ambisporaceae</taxon>
        <taxon>Ambispora</taxon>
    </lineage>
</organism>
<feature type="compositionally biased region" description="Low complexity" evidence="1">
    <location>
        <begin position="839"/>
        <end position="848"/>
    </location>
</feature>
<sequence length="867" mass="97861">MASAVDHHVIIPNSKSAFNLQEQITSSDQLKPKMLIECENNDNEINAPAAPKEPISSTTLMEKLKQDSFLETPPSPGTLQNPPPPYSQWDELNIEQLLQKGREELNVHSEYIAQGSGNQKENSDMLDKMTQLESLVSSLQSILSDQTFAMHDLRSQLSDIQGVLKKMQDKQETMTSEEVMKQVVTMKTLTENIIASSEVKRQLDAISEEVIPSFELNAQPSSLAVVLQPPSRPTSRPTSRAASRQASRAASRAPSRSASRTVSPSRTPTISRTSSKLPSTPVSPSIRPYKVSTMNTINENGDYNEDSDSENSVAFERMCSILSTLITEATTAVEAPVKGREKKVRQDSNASTISRDYFEDFDWDALADDDEEASEQAEVVEPQLNLLREPRRKDRIINHKRSRSRKEQEFEESFKTLDSSLTQVQCLITDMTDELMEEEDAVIVQDDNGMYIREVKDKNGVVIRQEIIRPEYLAQEQMDVPYTDPTMDLLNNPSADLADLDDFAQQCRLITRALILPFLHATHSFMSESLQTSNRSNAPKSVSGTTRTFMNLMYWTFLFTLGSLVLDAWLCEVAGRQVIRMVDMLKPGPPFQFVQNQGPVYGIQNEYPQNYHQESNADSKKKNVKIRTGIRLKSVSWRGVGVGVGGGQRWLRNGVLSLGKKSRGLLTGGLNKIHHRSMLSHEWGDEDISEESDEWEIVDFSSDEENESVTGESSEDDPALLLRYRITKYFNNEDVDLQIPGSFPAELRWDPSSIATTSTINSTIMETDESDKENVRRVRSVVLRRPRRNGPFGGSGGFWVMQTRKVRKRSSKKKRDNRPHSFYSLSSSNKENEFADLLKSPNTKSNPSFKKKKKSASYKNWVRRNSI</sequence>
<reference evidence="2" key="1">
    <citation type="submission" date="2021-06" db="EMBL/GenBank/DDBJ databases">
        <authorList>
            <person name="Kallberg Y."/>
            <person name="Tangrot J."/>
            <person name="Rosling A."/>
        </authorList>
    </citation>
    <scope>NUCLEOTIDE SEQUENCE</scope>
    <source>
        <strain evidence="2">FL130A</strain>
    </source>
</reference>
<feature type="region of interest" description="Disordered" evidence="1">
    <location>
        <begin position="225"/>
        <end position="291"/>
    </location>
</feature>
<comment type="caution">
    <text evidence="2">The sequence shown here is derived from an EMBL/GenBank/DDBJ whole genome shotgun (WGS) entry which is preliminary data.</text>
</comment>
<evidence type="ECO:0000256" key="1">
    <source>
        <dbReference type="SAM" id="MobiDB-lite"/>
    </source>
</evidence>
<protein>
    <submittedName>
        <fullName evidence="2">2090_t:CDS:1</fullName>
    </submittedName>
</protein>
<feature type="region of interest" description="Disordered" evidence="1">
    <location>
        <begin position="838"/>
        <end position="867"/>
    </location>
</feature>
<dbReference type="Proteomes" id="UP000789508">
    <property type="component" value="Unassembled WGS sequence"/>
</dbReference>
<dbReference type="AlphaFoldDB" id="A0A9N8YRQ7"/>